<evidence type="ECO:0000313" key="1">
    <source>
        <dbReference type="EMBL" id="GGX70082.1"/>
    </source>
</evidence>
<organism evidence="1 2">
    <name type="scientific">Streptomyces minutiscleroticus</name>
    <dbReference type="NCBI Taxonomy" id="68238"/>
    <lineage>
        <taxon>Bacteria</taxon>
        <taxon>Bacillati</taxon>
        <taxon>Actinomycetota</taxon>
        <taxon>Actinomycetes</taxon>
        <taxon>Kitasatosporales</taxon>
        <taxon>Streptomycetaceae</taxon>
        <taxon>Streptomyces</taxon>
    </lineage>
</organism>
<proteinExistence type="predicted"/>
<dbReference type="Proteomes" id="UP000619244">
    <property type="component" value="Unassembled WGS sequence"/>
</dbReference>
<evidence type="ECO:0000313" key="2">
    <source>
        <dbReference type="Proteomes" id="UP000619244"/>
    </source>
</evidence>
<sequence>MLRMDGQANLTGIWRLRYPQGSMSLGLAYSVQDVTRFLREAGLLDPKWTAGHPRLISDVFSAKWPAWAAVSHPLAKRAGDVEPARGQT</sequence>
<dbReference type="EMBL" id="BMVU01000008">
    <property type="protein sequence ID" value="GGX70082.1"/>
    <property type="molecule type" value="Genomic_DNA"/>
</dbReference>
<gene>
    <name evidence="1" type="ORF">GCM10010358_25750</name>
</gene>
<name>A0A918NIK5_9ACTN</name>
<accession>A0A918NIK5</accession>
<reference evidence="1" key="1">
    <citation type="journal article" date="2014" name="Int. J. Syst. Evol. Microbiol.">
        <title>Complete genome sequence of Corynebacterium casei LMG S-19264T (=DSM 44701T), isolated from a smear-ripened cheese.</title>
        <authorList>
            <consortium name="US DOE Joint Genome Institute (JGI-PGF)"/>
            <person name="Walter F."/>
            <person name="Albersmeier A."/>
            <person name="Kalinowski J."/>
            <person name="Ruckert C."/>
        </authorList>
    </citation>
    <scope>NUCLEOTIDE SEQUENCE</scope>
    <source>
        <strain evidence="1">JCM 4790</strain>
    </source>
</reference>
<keyword evidence="2" id="KW-1185">Reference proteome</keyword>
<reference evidence="1" key="2">
    <citation type="submission" date="2020-09" db="EMBL/GenBank/DDBJ databases">
        <authorList>
            <person name="Sun Q."/>
            <person name="Ohkuma M."/>
        </authorList>
    </citation>
    <scope>NUCLEOTIDE SEQUENCE</scope>
    <source>
        <strain evidence="1">JCM 4790</strain>
    </source>
</reference>
<protein>
    <submittedName>
        <fullName evidence="1">Uncharacterized protein</fullName>
    </submittedName>
</protein>
<comment type="caution">
    <text evidence="1">The sequence shown here is derived from an EMBL/GenBank/DDBJ whole genome shotgun (WGS) entry which is preliminary data.</text>
</comment>
<dbReference type="AlphaFoldDB" id="A0A918NIK5"/>